<dbReference type="SUPFAM" id="SSF101262">
    <property type="entry name" value="Methenyltetrahydrofolate cyclohydrolase-like"/>
    <property type="match status" value="1"/>
</dbReference>
<dbReference type="Proteomes" id="UP000095488">
    <property type="component" value="Unassembled WGS sequence"/>
</dbReference>
<evidence type="ECO:0000313" key="2">
    <source>
        <dbReference type="EMBL" id="CUN52355.1"/>
    </source>
</evidence>
<keyword evidence="2" id="KW-0378">Hydrolase</keyword>
<organism evidence="2 3">
    <name type="scientific">Sarcina ventriculi</name>
    <name type="common">Clostridium ventriculi</name>
    <dbReference type="NCBI Taxonomy" id="1267"/>
    <lineage>
        <taxon>Bacteria</taxon>
        <taxon>Bacillati</taxon>
        <taxon>Bacillota</taxon>
        <taxon>Clostridia</taxon>
        <taxon>Eubacteriales</taxon>
        <taxon>Clostridiaceae</taxon>
        <taxon>Sarcina</taxon>
    </lineage>
</organism>
<dbReference type="Pfam" id="PF04961">
    <property type="entry name" value="FTCD_C"/>
    <property type="match status" value="1"/>
</dbReference>
<evidence type="ECO:0000259" key="1">
    <source>
        <dbReference type="Pfam" id="PF04961"/>
    </source>
</evidence>
<gene>
    <name evidence="2" type="primary">fchA</name>
    <name evidence="2" type="ORF">ERS852473_00423</name>
</gene>
<dbReference type="EMBL" id="CYZR01000001">
    <property type="protein sequence ID" value="CUN52355.1"/>
    <property type="molecule type" value="Genomic_DNA"/>
</dbReference>
<comment type="caution">
    <text evidence="2">The sequence shown here is derived from an EMBL/GenBank/DDBJ whole genome shotgun (WGS) entry which is preliminary data.</text>
</comment>
<name>A0ABP2APE5_SARVE</name>
<feature type="domain" description="Cyclodeaminase/cyclohydrolase" evidence="1">
    <location>
        <begin position="15"/>
        <end position="198"/>
    </location>
</feature>
<proteinExistence type="predicted"/>
<reference evidence="2 3" key="1">
    <citation type="submission" date="2015-09" db="EMBL/GenBank/DDBJ databases">
        <authorList>
            <consortium name="Pathogen Informatics"/>
            <person name="Wu L."/>
            <person name="Ma J."/>
        </authorList>
    </citation>
    <scope>NUCLEOTIDE SEQUENCE [LARGE SCALE GENOMIC DNA]</scope>
    <source>
        <strain evidence="2 3">2789STDY5834858</strain>
    </source>
</reference>
<dbReference type="RefSeq" id="WP_070101125.1">
    <property type="nucleotide sequence ID" value="NZ_CABIXL010000001.1"/>
</dbReference>
<dbReference type="InterPro" id="IPR007044">
    <property type="entry name" value="Cyclodeamin/CycHdrlase"/>
</dbReference>
<dbReference type="Gene3D" id="1.20.120.680">
    <property type="entry name" value="Formiminotetrahydrofolate cyclodeaminase monomer, up-and-down helical bundle"/>
    <property type="match status" value="1"/>
</dbReference>
<keyword evidence="3" id="KW-1185">Reference proteome</keyword>
<protein>
    <submittedName>
        <fullName evidence="2">Methenyltetrahydrofolate cyclohydrolase</fullName>
        <ecNumber evidence="2">3.5.4.9</ecNumber>
    </submittedName>
</protein>
<evidence type="ECO:0000313" key="3">
    <source>
        <dbReference type="Proteomes" id="UP000095488"/>
    </source>
</evidence>
<sequence length="218" mass="24472">MEENIQKQSTKEMKIIDFIEDLASSSPAPGGGAVAALSGGLSVALASMIYNLTIGKKIYSNLDEDIRNKLDKNLEECKTLCTQMLNYIDKDKEAFLNLMACYKMPKETQEDIVLKNEAMEKATLEAMNVPLNLAKLAMKFYDNIYFAVKYGNKNLVSDAKIAAIMLNACIESSMVNVEINLSFLKNQDVKRKIEKEMAQLNSINNSLKKDIMAVHYYN</sequence>
<accession>A0ABP2APE5</accession>
<dbReference type="InterPro" id="IPR036178">
    <property type="entry name" value="Formintransfe-cycloase-like_sf"/>
</dbReference>
<dbReference type="GO" id="GO:0004477">
    <property type="term" value="F:methenyltetrahydrofolate cyclohydrolase activity"/>
    <property type="evidence" value="ECO:0007669"/>
    <property type="project" value="UniProtKB-EC"/>
</dbReference>
<dbReference type="EC" id="3.5.4.9" evidence="2"/>